<proteinExistence type="predicted"/>
<organism evidence="2">
    <name type="scientific">Phage sp. ctL4h4</name>
    <dbReference type="NCBI Taxonomy" id="2828005"/>
    <lineage>
        <taxon>Viruses</taxon>
    </lineage>
</organism>
<accession>A0A8S5TFP0</accession>
<evidence type="ECO:0000256" key="1">
    <source>
        <dbReference type="SAM" id="MobiDB-lite"/>
    </source>
</evidence>
<reference evidence="2" key="1">
    <citation type="journal article" date="2021" name="Proc. Natl. Acad. Sci. U.S.A.">
        <title>A Catalog of Tens of Thousands of Viruses from Human Metagenomes Reveals Hidden Associations with Chronic Diseases.</title>
        <authorList>
            <person name="Tisza M.J."/>
            <person name="Buck C.B."/>
        </authorList>
    </citation>
    <scope>NUCLEOTIDE SEQUENCE</scope>
    <source>
        <strain evidence="2">CtL4h4</strain>
    </source>
</reference>
<evidence type="ECO:0000313" key="2">
    <source>
        <dbReference type="EMBL" id="DAF62073.1"/>
    </source>
</evidence>
<name>A0A8S5TFP0_9VIRU</name>
<protein>
    <submittedName>
        <fullName evidence="2">Uncharacterized protein</fullName>
    </submittedName>
</protein>
<sequence length="47" mass="5070">MKQLKDYLECDATIPANTIGTGNPIPPGPNGEVGSGDIFIRKKKKKK</sequence>
<dbReference type="EMBL" id="BK032819">
    <property type="protein sequence ID" value="DAF62073.1"/>
    <property type="molecule type" value="Genomic_DNA"/>
</dbReference>
<feature type="region of interest" description="Disordered" evidence="1">
    <location>
        <begin position="17"/>
        <end position="47"/>
    </location>
</feature>